<name>A0AA37TK30_9HYPH</name>
<dbReference type="RefSeq" id="WP_238194213.1">
    <property type="nucleotide sequence ID" value="NZ_BPQZ01000001.1"/>
</dbReference>
<dbReference type="InterPro" id="IPR052708">
    <property type="entry name" value="PxpC"/>
</dbReference>
<dbReference type="GO" id="GO:0005524">
    <property type="term" value="F:ATP binding"/>
    <property type="evidence" value="ECO:0007669"/>
    <property type="project" value="UniProtKB-KW"/>
</dbReference>
<feature type="domain" description="Carboxyltransferase" evidence="4">
    <location>
        <begin position="25"/>
        <end position="305"/>
    </location>
</feature>
<dbReference type="GO" id="GO:0016787">
    <property type="term" value="F:hydrolase activity"/>
    <property type="evidence" value="ECO:0007669"/>
    <property type="project" value="UniProtKB-KW"/>
</dbReference>
<comment type="caution">
    <text evidence="5">The sequence shown here is derived from an EMBL/GenBank/DDBJ whole genome shotgun (WGS) entry which is preliminary data.</text>
</comment>
<keyword evidence="2 5" id="KW-0378">Hydrolase</keyword>
<dbReference type="EMBL" id="BSPL01000017">
    <property type="protein sequence ID" value="GLS71372.1"/>
    <property type="molecule type" value="Genomic_DNA"/>
</dbReference>
<dbReference type="Pfam" id="PF02626">
    <property type="entry name" value="CT_A_B"/>
    <property type="match status" value="1"/>
</dbReference>
<organism evidence="5 6">
    <name type="scientific">Methylobacterium tardum</name>
    <dbReference type="NCBI Taxonomy" id="374432"/>
    <lineage>
        <taxon>Bacteria</taxon>
        <taxon>Pseudomonadati</taxon>
        <taxon>Pseudomonadota</taxon>
        <taxon>Alphaproteobacteria</taxon>
        <taxon>Hyphomicrobiales</taxon>
        <taxon>Methylobacteriaceae</taxon>
        <taxon>Methylobacterium</taxon>
    </lineage>
</organism>
<dbReference type="PANTHER" id="PTHR43309">
    <property type="entry name" value="5-OXOPROLINASE SUBUNIT C"/>
    <property type="match status" value="1"/>
</dbReference>
<sequence length="338" mass="34921">MAALVVEAAGPGITLQDGGRHGYLRYGITAAGPMDPLIYATANRAAGNPLDAAAIEISTGGLAVTAADGALGLALIVPGFRVTLDGAALPDAVALTLEPGQRLVVRAGDAGAWGYLAVSGRLDVAPVLGSVATHTRSGLGGLDGRALAAGDRLPIREARPGDGAPQRLVAPWLDRDPREIRVVLGPQDDYFAPDQIEAFLAGPWTVSPRGDRMACFLDGTPLRHAKGHDIVSDGVAMGAIQVPGNGLPIILMADRQSTGGYPKIATVIGPDLGRLAQIRGGARLSFRRVSVAEAVAARRAERDVLAEPVRREPVVRTDFASDFLLGLNLVGGVTDGRP</sequence>
<keyword evidence="6" id="KW-1185">Reference proteome</keyword>
<dbReference type="SMART" id="SM00797">
    <property type="entry name" value="AHS2"/>
    <property type="match status" value="1"/>
</dbReference>
<dbReference type="PANTHER" id="PTHR43309:SF5">
    <property type="entry name" value="5-OXOPROLINASE SUBUNIT C"/>
    <property type="match status" value="1"/>
</dbReference>
<keyword evidence="3" id="KW-0067">ATP-binding</keyword>
<accession>A0AA37TK30</accession>
<evidence type="ECO:0000313" key="5">
    <source>
        <dbReference type="EMBL" id="GLS71372.1"/>
    </source>
</evidence>
<dbReference type="InterPro" id="IPR029000">
    <property type="entry name" value="Cyclophilin-like_dom_sf"/>
</dbReference>
<gene>
    <name evidence="5" type="ORF">GCM10007890_33850</name>
</gene>
<proteinExistence type="predicted"/>
<reference evidence="6" key="1">
    <citation type="journal article" date="2019" name="Int. J. Syst. Evol. Microbiol.">
        <title>The Global Catalogue of Microorganisms (GCM) 10K type strain sequencing project: providing services to taxonomists for standard genome sequencing and annotation.</title>
        <authorList>
            <consortium name="The Broad Institute Genomics Platform"/>
            <consortium name="The Broad Institute Genome Sequencing Center for Infectious Disease"/>
            <person name="Wu L."/>
            <person name="Ma J."/>
        </authorList>
    </citation>
    <scope>NUCLEOTIDE SEQUENCE [LARGE SCALE GENOMIC DNA]</scope>
    <source>
        <strain evidence="6">NBRC 103632</strain>
    </source>
</reference>
<dbReference type="Proteomes" id="UP001157440">
    <property type="component" value="Unassembled WGS sequence"/>
</dbReference>
<protein>
    <submittedName>
        <fullName evidence="5">Allophanate hydrolase</fullName>
    </submittedName>
</protein>
<dbReference type="SUPFAM" id="SSF50891">
    <property type="entry name" value="Cyclophilin-like"/>
    <property type="match status" value="1"/>
</dbReference>
<dbReference type="AlphaFoldDB" id="A0AA37TK30"/>
<keyword evidence="1" id="KW-0547">Nucleotide-binding</keyword>
<dbReference type="Gene3D" id="2.40.100.10">
    <property type="entry name" value="Cyclophilin-like"/>
    <property type="match status" value="1"/>
</dbReference>
<dbReference type="InterPro" id="IPR003778">
    <property type="entry name" value="CT_A_B"/>
</dbReference>
<evidence type="ECO:0000256" key="3">
    <source>
        <dbReference type="ARBA" id="ARBA00022840"/>
    </source>
</evidence>
<evidence type="ECO:0000256" key="2">
    <source>
        <dbReference type="ARBA" id="ARBA00022801"/>
    </source>
</evidence>
<evidence type="ECO:0000313" key="6">
    <source>
        <dbReference type="Proteomes" id="UP001157440"/>
    </source>
</evidence>
<evidence type="ECO:0000256" key="1">
    <source>
        <dbReference type="ARBA" id="ARBA00022741"/>
    </source>
</evidence>
<evidence type="ECO:0000259" key="4">
    <source>
        <dbReference type="SMART" id="SM00797"/>
    </source>
</evidence>
<dbReference type="NCBIfam" id="TIGR00724">
    <property type="entry name" value="urea_amlyse_rel"/>
    <property type="match status" value="1"/>
</dbReference>